<dbReference type="Proteomes" id="UP001159427">
    <property type="component" value="Unassembled WGS sequence"/>
</dbReference>
<dbReference type="EMBL" id="CALNXI010000691">
    <property type="protein sequence ID" value="CAH3033682.1"/>
    <property type="molecule type" value="Genomic_DNA"/>
</dbReference>
<name>A0ABN8MQM5_9CNID</name>
<comment type="caution">
    <text evidence="1">The sequence shown here is derived from an EMBL/GenBank/DDBJ whole genome shotgun (WGS) entry which is preliminary data.</text>
</comment>
<proteinExistence type="predicted"/>
<keyword evidence="2" id="KW-1185">Reference proteome</keyword>
<accession>A0ABN8MQM5</accession>
<dbReference type="PANTHER" id="PTHR47018">
    <property type="entry name" value="CXC DOMAIN-CONTAINING PROTEIN-RELATED"/>
    <property type="match status" value="1"/>
</dbReference>
<protein>
    <submittedName>
        <fullName evidence="1">Uncharacterized protein</fullName>
    </submittedName>
</protein>
<evidence type="ECO:0000313" key="1">
    <source>
        <dbReference type="EMBL" id="CAH3033682.1"/>
    </source>
</evidence>
<gene>
    <name evidence="1" type="ORF">PEVE_00039328</name>
</gene>
<sequence length="367" mass="41349">MKVSGGLVSITQNPRARAKFFLITPELSRLAKQAKEIAGVSVKIQDQHHNLSLAVLSREENNVSKLTATIASYTNPFTQPEYSLFNLVTEVVMPEEVKRDLCAQSTEGAKLLRAFVTERIQKENENLWSPMKKRSLLTWKSTSKKTNITVNLEGCGVTERPLFVCSHDGRVSKSRPEFNQQEAIEGPTVSSGDVPPEASVVRKKVVIADGMAQLQLFDKPAIITTCTHQAEHFTERVLNKYSHSDELHLVFERYDIPLFLKSATRVRRQDNQHPVYYRITDSTHIAKVTMKRLLSHEKPKMELTDRTSVDVAWGNNCQATHRDVTYLRSSQEEADTKMILHAVATATNGATQINFYSPDTNVIILSL</sequence>
<reference evidence="1 2" key="1">
    <citation type="submission" date="2022-05" db="EMBL/GenBank/DDBJ databases">
        <authorList>
            <consortium name="Genoscope - CEA"/>
            <person name="William W."/>
        </authorList>
    </citation>
    <scope>NUCLEOTIDE SEQUENCE [LARGE SCALE GENOMIC DNA]</scope>
</reference>
<evidence type="ECO:0000313" key="2">
    <source>
        <dbReference type="Proteomes" id="UP001159427"/>
    </source>
</evidence>
<organism evidence="1 2">
    <name type="scientific">Porites evermanni</name>
    <dbReference type="NCBI Taxonomy" id="104178"/>
    <lineage>
        <taxon>Eukaryota</taxon>
        <taxon>Metazoa</taxon>
        <taxon>Cnidaria</taxon>
        <taxon>Anthozoa</taxon>
        <taxon>Hexacorallia</taxon>
        <taxon>Scleractinia</taxon>
        <taxon>Fungiina</taxon>
        <taxon>Poritidae</taxon>
        <taxon>Porites</taxon>
    </lineage>
</organism>
<dbReference type="PANTHER" id="PTHR47018:SF3">
    <property type="entry name" value="MYCBP-ASSOCIATED PROTEIN"/>
    <property type="match status" value="1"/>
</dbReference>